<dbReference type="OrthoDB" id="2395010at2759"/>
<reference evidence="1" key="1">
    <citation type="submission" date="2016-04" db="EMBL/GenBank/DDBJ databases">
        <authorList>
            <person name="Evans L.H."/>
            <person name="Alamgir A."/>
            <person name="Owens N."/>
            <person name="Weber N.D."/>
            <person name="Virtaneva K."/>
            <person name="Barbian K."/>
            <person name="Babar A."/>
            <person name="Rosenke K."/>
        </authorList>
    </citation>
    <scope>NUCLEOTIDE SEQUENCE [LARGE SCALE GENOMIC DNA]</scope>
    <source>
        <strain evidence="1">CBS 101.48</strain>
    </source>
</reference>
<proteinExistence type="predicted"/>
<dbReference type="InterPro" id="IPR027850">
    <property type="entry name" value="DUF4504"/>
</dbReference>
<gene>
    <name evidence="1" type="primary">ABSGL_09938.1 scaffold 11783</name>
</gene>
<dbReference type="EMBL" id="LT554349">
    <property type="protein sequence ID" value="SAM04078.1"/>
    <property type="molecule type" value="Genomic_DNA"/>
</dbReference>
<keyword evidence="2" id="KW-1185">Reference proteome</keyword>
<accession>A0A168QAC4</accession>
<dbReference type="PANTHER" id="PTHR31366">
    <property type="entry name" value="UPF0739 PROTEIN C1ORF74"/>
    <property type="match status" value="1"/>
</dbReference>
<dbReference type="PANTHER" id="PTHR31366:SF2">
    <property type="entry name" value="UPF0739 PROTEIN C1ORF74"/>
    <property type="match status" value="1"/>
</dbReference>
<evidence type="ECO:0000313" key="2">
    <source>
        <dbReference type="Proteomes" id="UP000078561"/>
    </source>
</evidence>
<name>A0A168QAC4_ABSGL</name>
<evidence type="ECO:0000313" key="1">
    <source>
        <dbReference type="EMBL" id="SAM04078.1"/>
    </source>
</evidence>
<dbReference type="InParanoid" id="A0A168QAC4"/>
<sequence>MQQHIASTVRSCFKRTKLTPATLTILTQSLYFVAIGIRASQLIDYYCSPDQATDLITMLRQHRECNELMLLQFSDRYTFIGHRQRLMERCSGYSATGGEHVDVQGKIPVKQLGPHLQGPDASMVVPTLPCFMVALTGWLLEYPVVYVCHQVDEVLDEWEPRGNCLGNLPLEWIQIQIRIGQQVHPLLSFTFPSHLFDKDMLVAQVRDKFASRLDSSMSLALVQETVSLDRVAFDGNNLNQAKLLRLPWSVTFGTVPGCMITITERAEGRRRGDQIAQGSVDLIKSGCTNHWKRSYLLIDMEIECEKRVKEREMRIPFPYIHICVGVRYVRTKKAGVQTQP</sequence>
<dbReference type="Pfam" id="PF14953">
    <property type="entry name" value="DUF4504"/>
    <property type="match status" value="1"/>
</dbReference>
<dbReference type="AlphaFoldDB" id="A0A168QAC4"/>
<protein>
    <submittedName>
        <fullName evidence="1">Uncharacterized protein</fullName>
    </submittedName>
</protein>
<dbReference type="Proteomes" id="UP000078561">
    <property type="component" value="Unassembled WGS sequence"/>
</dbReference>
<organism evidence="1">
    <name type="scientific">Absidia glauca</name>
    <name type="common">Pin mould</name>
    <dbReference type="NCBI Taxonomy" id="4829"/>
    <lineage>
        <taxon>Eukaryota</taxon>
        <taxon>Fungi</taxon>
        <taxon>Fungi incertae sedis</taxon>
        <taxon>Mucoromycota</taxon>
        <taxon>Mucoromycotina</taxon>
        <taxon>Mucoromycetes</taxon>
        <taxon>Mucorales</taxon>
        <taxon>Cunninghamellaceae</taxon>
        <taxon>Absidia</taxon>
    </lineage>
</organism>